<protein>
    <submittedName>
        <fullName evidence="1">Uncharacterized protein</fullName>
    </submittedName>
</protein>
<proteinExistence type="predicted"/>
<dbReference type="EMBL" id="HACA01015221">
    <property type="protein sequence ID" value="CDW32582.1"/>
    <property type="molecule type" value="Transcribed_RNA"/>
</dbReference>
<reference evidence="1" key="1">
    <citation type="submission" date="2014-05" db="EMBL/GenBank/DDBJ databases">
        <authorList>
            <person name="Chronopoulou M."/>
        </authorList>
    </citation>
    <scope>NUCLEOTIDE SEQUENCE</scope>
    <source>
        <tissue evidence="1">Whole organism</tissue>
    </source>
</reference>
<evidence type="ECO:0000313" key="1">
    <source>
        <dbReference type="EMBL" id="CDW32582.1"/>
    </source>
</evidence>
<sequence length="76" mass="8521">MPTSGACRGKAHSVRHQNTNALKANLSQYLDAITEDYIGSLCHALHHRFEALIISKGVNNNVRVFNINNEKSVRQF</sequence>
<dbReference type="AlphaFoldDB" id="A0A0K2U3R0"/>
<name>A0A0K2U3R0_LEPSM</name>
<accession>A0A0K2U3R0</accession>
<organism evidence="1">
    <name type="scientific">Lepeophtheirus salmonis</name>
    <name type="common">Salmon louse</name>
    <name type="synonym">Caligus salmonis</name>
    <dbReference type="NCBI Taxonomy" id="72036"/>
    <lineage>
        <taxon>Eukaryota</taxon>
        <taxon>Metazoa</taxon>
        <taxon>Ecdysozoa</taxon>
        <taxon>Arthropoda</taxon>
        <taxon>Crustacea</taxon>
        <taxon>Multicrustacea</taxon>
        <taxon>Hexanauplia</taxon>
        <taxon>Copepoda</taxon>
        <taxon>Siphonostomatoida</taxon>
        <taxon>Caligidae</taxon>
        <taxon>Lepeophtheirus</taxon>
    </lineage>
</organism>